<dbReference type="Proteomes" id="UP000076738">
    <property type="component" value="Unassembled WGS sequence"/>
</dbReference>
<dbReference type="AlphaFoldDB" id="A0A167HB87"/>
<reference evidence="1 2" key="1">
    <citation type="journal article" date="2016" name="Mol. Biol. Evol.">
        <title>Comparative Genomics of Early-Diverging Mushroom-Forming Fungi Provides Insights into the Origins of Lignocellulose Decay Capabilities.</title>
        <authorList>
            <person name="Nagy L.G."/>
            <person name="Riley R."/>
            <person name="Tritt A."/>
            <person name="Adam C."/>
            <person name="Daum C."/>
            <person name="Floudas D."/>
            <person name="Sun H."/>
            <person name="Yadav J.S."/>
            <person name="Pangilinan J."/>
            <person name="Larsson K.H."/>
            <person name="Matsuura K."/>
            <person name="Barry K."/>
            <person name="Labutti K."/>
            <person name="Kuo R."/>
            <person name="Ohm R.A."/>
            <person name="Bhattacharya S.S."/>
            <person name="Shirouzu T."/>
            <person name="Yoshinaga Y."/>
            <person name="Martin F.M."/>
            <person name="Grigoriev I.V."/>
            <person name="Hibbett D.S."/>
        </authorList>
    </citation>
    <scope>NUCLEOTIDE SEQUENCE [LARGE SCALE GENOMIC DNA]</scope>
    <source>
        <strain evidence="1 2">TUFC12733</strain>
    </source>
</reference>
<dbReference type="EMBL" id="KV417323">
    <property type="protein sequence ID" value="KZO91442.1"/>
    <property type="molecule type" value="Genomic_DNA"/>
</dbReference>
<organism evidence="1 2">
    <name type="scientific">Calocera viscosa (strain TUFC12733)</name>
    <dbReference type="NCBI Taxonomy" id="1330018"/>
    <lineage>
        <taxon>Eukaryota</taxon>
        <taxon>Fungi</taxon>
        <taxon>Dikarya</taxon>
        <taxon>Basidiomycota</taxon>
        <taxon>Agaricomycotina</taxon>
        <taxon>Dacrymycetes</taxon>
        <taxon>Dacrymycetales</taxon>
        <taxon>Dacrymycetaceae</taxon>
        <taxon>Calocera</taxon>
    </lineage>
</organism>
<dbReference type="InterPro" id="IPR027417">
    <property type="entry name" value="P-loop_NTPase"/>
</dbReference>
<evidence type="ECO:0000313" key="2">
    <source>
        <dbReference type="Proteomes" id="UP000076738"/>
    </source>
</evidence>
<gene>
    <name evidence="1" type="ORF">CALVIDRAFT_541846</name>
</gene>
<name>A0A167HB87_CALVF</name>
<evidence type="ECO:0000313" key="1">
    <source>
        <dbReference type="EMBL" id="KZO91442.1"/>
    </source>
</evidence>
<dbReference type="STRING" id="1330018.A0A167HB87"/>
<accession>A0A167HB87</accession>
<protein>
    <recommendedName>
        <fullName evidence="3">NB-ARC domain-containing protein</fullName>
    </recommendedName>
</protein>
<sequence>MEELVHVGTDVTSVLRRCAEENLLRRAFKRSRMNEDIRALHSRLTQVVRTADVRMISALSLFPPSRIPTAARGPWQLPNCDLPSKPQIFFGRDSEVDLLIQALIDNTAAHLAILGPGGMGKTTIATAVLHNDRVVRGKSGRKYCTQYESSIARPYGYHRHHRVLMISQHMETWRLRLGRRKVAI</sequence>
<evidence type="ECO:0008006" key="3">
    <source>
        <dbReference type="Google" id="ProtNLM"/>
    </source>
</evidence>
<dbReference type="Gene3D" id="3.40.50.300">
    <property type="entry name" value="P-loop containing nucleotide triphosphate hydrolases"/>
    <property type="match status" value="1"/>
</dbReference>
<dbReference type="SUPFAM" id="SSF52540">
    <property type="entry name" value="P-loop containing nucleoside triphosphate hydrolases"/>
    <property type="match status" value="1"/>
</dbReference>
<dbReference type="OrthoDB" id="3064467at2759"/>
<proteinExistence type="predicted"/>
<keyword evidence="2" id="KW-1185">Reference proteome</keyword>